<evidence type="ECO:0000256" key="2">
    <source>
        <dbReference type="SAM" id="SignalP"/>
    </source>
</evidence>
<organism evidence="3 4">
    <name type="scientific">Exidia glandulosa HHB12029</name>
    <dbReference type="NCBI Taxonomy" id="1314781"/>
    <lineage>
        <taxon>Eukaryota</taxon>
        <taxon>Fungi</taxon>
        <taxon>Dikarya</taxon>
        <taxon>Basidiomycota</taxon>
        <taxon>Agaricomycotina</taxon>
        <taxon>Agaricomycetes</taxon>
        <taxon>Auriculariales</taxon>
        <taxon>Exidiaceae</taxon>
        <taxon>Exidia</taxon>
    </lineage>
</organism>
<keyword evidence="2" id="KW-0732">Signal</keyword>
<keyword evidence="4" id="KW-1185">Reference proteome</keyword>
<name>A0A165HVI9_EXIGL</name>
<feature type="region of interest" description="Disordered" evidence="1">
    <location>
        <begin position="26"/>
        <end position="107"/>
    </location>
</feature>
<evidence type="ECO:0000313" key="4">
    <source>
        <dbReference type="Proteomes" id="UP000077266"/>
    </source>
</evidence>
<feature type="signal peptide" evidence="2">
    <location>
        <begin position="1"/>
        <end position="20"/>
    </location>
</feature>
<feature type="chain" id="PRO_5007858894" description="REJ domain-containing protein" evidence="2">
    <location>
        <begin position="21"/>
        <end position="131"/>
    </location>
</feature>
<feature type="compositionally biased region" description="Low complexity" evidence="1">
    <location>
        <begin position="26"/>
        <end position="39"/>
    </location>
</feature>
<evidence type="ECO:0000313" key="3">
    <source>
        <dbReference type="EMBL" id="KZV92520.1"/>
    </source>
</evidence>
<dbReference type="AlphaFoldDB" id="A0A165HVI9"/>
<dbReference type="EMBL" id="KV426007">
    <property type="protein sequence ID" value="KZV92520.1"/>
    <property type="molecule type" value="Genomic_DNA"/>
</dbReference>
<evidence type="ECO:0000256" key="1">
    <source>
        <dbReference type="SAM" id="MobiDB-lite"/>
    </source>
</evidence>
<feature type="compositionally biased region" description="Low complexity" evidence="1">
    <location>
        <begin position="54"/>
        <end position="105"/>
    </location>
</feature>
<evidence type="ECO:0008006" key="5">
    <source>
        <dbReference type="Google" id="ProtNLM"/>
    </source>
</evidence>
<sequence length="131" mass="12915">MKSSQLLASSSLALVVLAAAAPQSGTFNPSLPLSFTPLPSGGPGPVVPPPTNPGGPIVTTTSTVTPSSSLPLPSTESSLSQSSTTTTTTTNTTTTSPTGTPTSTTGWGSLQAQVPSLTALLGFVALHQLLV</sequence>
<protein>
    <recommendedName>
        <fullName evidence="5">REJ domain-containing protein</fullName>
    </recommendedName>
</protein>
<dbReference type="InParanoid" id="A0A165HVI9"/>
<dbReference type="Proteomes" id="UP000077266">
    <property type="component" value="Unassembled WGS sequence"/>
</dbReference>
<proteinExistence type="predicted"/>
<feature type="compositionally biased region" description="Pro residues" evidence="1">
    <location>
        <begin position="40"/>
        <end position="53"/>
    </location>
</feature>
<accession>A0A165HVI9</accession>
<reference evidence="3 4" key="1">
    <citation type="journal article" date="2016" name="Mol. Biol. Evol.">
        <title>Comparative Genomics of Early-Diverging Mushroom-Forming Fungi Provides Insights into the Origins of Lignocellulose Decay Capabilities.</title>
        <authorList>
            <person name="Nagy L.G."/>
            <person name="Riley R."/>
            <person name="Tritt A."/>
            <person name="Adam C."/>
            <person name="Daum C."/>
            <person name="Floudas D."/>
            <person name="Sun H."/>
            <person name="Yadav J.S."/>
            <person name="Pangilinan J."/>
            <person name="Larsson K.H."/>
            <person name="Matsuura K."/>
            <person name="Barry K."/>
            <person name="Labutti K."/>
            <person name="Kuo R."/>
            <person name="Ohm R.A."/>
            <person name="Bhattacharya S.S."/>
            <person name="Shirouzu T."/>
            <person name="Yoshinaga Y."/>
            <person name="Martin F.M."/>
            <person name="Grigoriev I.V."/>
            <person name="Hibbett D.S."/>
        </authorList>
    </citation>
    <scope>NUCLEOTIDE SEQUENCE [LARGE SCALE GENOMIC DNA]</scope>
    <source>
        <strain evidence="3 4">HHB12029</strain>
    </source>
</reference>
<gene>
    <name evidence="3" type="ORF">EXIGLDRAFT_836426</name>
</gene>